<proteinExistence type="predicted"/>
<feature type="transmembrane region" description="Helical" evidence="2">
    <location>
        <begin position="75"/>
        <end position="94"/>
    </location>
</feature>
<keyword evidence="2" id="KW-1133">Transmembrane helix</keyword>
<reference evidence="4 5" key="1">
    <citation type="submission" date="2024-02" db="EMBL/GenBank/DDBJ databases">
        <title>High-quality chromosome-scale genome assembly of Pensacola bahiagrass (Paspalum notatum Flugge var. saurae).</title>
        <authorList>
            <person name="Vega J.M."/>
            <person name="Podio M."/>
            <person name="Orjuela J."/>
            <person name="Siena L.A."/>
            <person name="Pessino S.C."/>
            <person name="Combes M.C."/>
            <person name="Mariac C."/>
            <person name="Albertini E."/>
            <person name="Pupilli F."/>
            <person name="Ortiz J.P.A."/>
            <person name="Leblanc O."/>
        </authorList>
    </citation>
    <scope>NUCLEOTIDE SEQUENCE [LARGE SCALE GENOMIC DNA]</scope>
    <source>
        <strain evidence="4">R1</strain>
        <tissue evidence="4">Leaf</tissue>
    </source>
</reference>
<feature type="region of interest" description="Disordered" evidence="1">
    <location>
        <begin position="108"/>
        <end position="155"/>
    </location>
</feature>
<feature type="compositionally biased region" description="Acidic residues" evidence="1">
    <location>
        <begin position="463"/>
        <end position="482"/>
    </location>
</feature>
<protein>
    <recommendedName>
        <fullName evidence="3">Chromatin assembly factor 1 subunit A dimerization domain-containing protein</fullName>
    </recommendedName>
</protein>
<keyword evidence="5" id="KW-1185">Reference proteome</keyword>
<evidence type="ECO:0000256" key="2">
    <source>
        <dbReference type="SAM" id="Phobius"/>
    </source>
</evidence>
<dbReference type="GO" id="GO:0006334">
    <property type="term" value="P:nucleosome assembly"/>
    <property type="evidence" value="ECO:0007669"/>
    <property type="project" value="TreeGrafter"/>
</dbReference>
<keyword evidence="2" id="KW-0472">Membrane</keyword>
<accession>A0AAQ3SZ92</accession>
<dbReference type="GO" id="GO:0005634">
    <property type="term" value="C:nucleus"/>
    <property type="evidence" value="ECO:0007669"/>
    <property type="project" value="TreeGrafter"/>
</dbReference>
<keyword evidence="2" id="KW-0812">Transmembrane</keyword>
<feature type="region of interest" description="Disordered" evidence="1">
    <location>
        <begin position="256"/>
        <end position="280"/>
    </location>
</feature>
<dbReference type="Proteomes" id="UP001341281">
    <property type="component" value="Chromosome 03"/>
</dbReference>
<feature type="compositionally biased region" description="Basic and acidic residues" evidence="1">
    <location>
        <begin position="194"/>
        <end position="243"/>
    </location>
</feature>
<gene>
    <name evidence="4" type="ORF">U9M48_012402</name>
</gene>
<dbReference type="AlphaFoldDB" id="A0AAQ3SZ92"/>
<feature type="compositionally biased region" description="Basic and acidic residues" evidence="1">
    <location>
        <begin position="256"/>
        <end position="275"/>
    </location>
</feature>
<dbReference type="PANTHER" id="PTHR15272">
    <property type="entry name" value="CHROMATIN ASSEMBLY FACTOR 1 SUBUNIT A CAF-1 SUBUNIT A"/>
    <property type="match status" value="1"/>
</dbReference>
<dbReference type="PANTHER" id="PTHR15272:SF7">
    <property type="entry name" value="OS07G0273301 PROTEIN"/>
    <property type="match status" value="1"/>
</dbReference>
<dbReference type="Pfam" id="PF12253">
    <property type="entry name" value="CAF1A_dimeriz"/>
    <property type="match status" value="1"/>
</dbReference>
<evidence type="ECO:0000256" key="1">
    <source>
        <dbReference type="SAM" id="MobiDB-lite"/>
    </source>
</evidence>
<feature type="region of interest" description="Disordered" evidence="1">
    <location>
        <begin position="432"/>
        <end position="482"/>
    </location>
</feature>
<feature type="domain" description="Chromatin assembly factor 1 subunit A dimerization" evidence="3">
    <location>
        <begin position="409"/>
        <end position="475"/>
    </location>
</feature>
<feature type="region of interest" description="Disordered" evidence="1">
    <location>
        <begin position="188"/>
        <end position="243"/>
    </location>
</feature>
<dbReference type="EMBL" id="CP144747">
    <property type="protein sequence ID" value="WVZ62687.1"/>
    <property type="molecule type" value="Genomic_DNA"/>
</dbReference>
<name>A0AAQ3SZ92_PASNO</name>
<evidence type="ECO:0000313" key="5">
    <source>
        <dbReference type="Proteomes" id="UP001341281"/>
    </source>
</evidence>
<evidence type="ECO:0000259" key="3">
    <source>
        <dbReference type="Pfam" id="PF12253"/>
    </source>
</evidence>
<dbReference type="GO" id="GO:0033186">
    <property type="term" value="C:CAF-1 complex"/>
    <property type="evidence" value="ECO:0007669"/>
    <property type="project" value="TreeGrafter"/>
</dbReference>
<sequence length="563" mass="64032">MSVFSAARISTRSRGRRCLCHLRPLRSCLSSFRRSDVGRREVSGRNRKGDSKSSSGNRASCAELVSLDFWQPQEGIGFLAFLGFIYFPFLNAWIGEFSGFLMDGDEAKESGPDGASGAASPVCPGASCEDGSAEPAKRPHKRMRRSAELDAVDKESASAECQVETDALYECYRVVSGQQLNPEELASASYDSDQELKHMKGKAEREAKRIERESKRLKKHQEEAVKAKKRKEKEEAELKRQADIQRQSKFMERLFKRKPDSNTESSASHHLEKTTCSKSSGNIEEHAVATTSAMDCTMSQPNHLRVEEFWEGHVARWTKLSKHSKFHHWGVRRSPKVQLFPDLKLRRSSAPAPFDNMLTQTKEQSSQEDSGSFDFTKLLDERKTQSIESNILSKTAWNIKSSPALLVMKLLQFDGSSRPAYYGTWRKKSSTVSARKPFQSDPELNYGVESDEEDDPGQRLSDFDEDDEKDMNEHESTEEEIENDVVVPNDYLSEDEIMRYEHLYGKFDETCSVLTAPLDIVEEPDVLLQREKFLHSATERQKPLLISNLDHRKLDLLKMSLKF</sequence>
<feature type="compositionally biased region" description="Basic and acidic residues" evidence="1">
    <location>
        <begin position="145"/>
        <end position="155"/>
    </location>
</feature>
<dbReference type="InterPro" id="IPR022043">
    <property type="entry name" value="CAF1A_DD"/>
</dbReference>
<organism evidence="4 5">
    <name type="scientific">Paspalum notatum var. saurae</name>
    <dbReference type="NCBI Taxonomy" id="547442"/>
    <lineage>
        <taxon>Eukaryota</taxon>
        <taxon>Viridiplantae</taxon>
        <taxon>Streptophyta</taxon>
        <taxon>Embryophyta</taxon>
        <taxon>Tracheophyta</taxon>
        <taxon>Spermatophyta</taxon>
        <taxon>Magnoliopsida</taxon>
        <taxon>Liliopsida</taxon>
        <taxon>Poales</taxon>
        <taxon>Poaceae</taxon>
        <taxon>PACMAD clade</taxon>
        <taxon>Panicoideae</taxon>
        <taxon>Andropogonodae</taxon>
        <taxon>Paspaleae</taxon>
        <taxon>Paspalinae</taxon>
        <taxon>Paspalum</taxon>
    </lineage>
</organism>
<evidence type="ECO:0000313" key="4">
    <source>
        <dbReference type="EMBL" id="WVZ62687.1"/>
    </source>
</evidence>